<feature type="binding site" evidence="7">
    <location>
        <position position="285"/>
    </location>
    <ligand>
        <name>a divalent metal cation</name>
        <dbReference type="ChEBI" id="CHEBI:60240"/>
    </ligand>
</feature>
<dbReference type="SUPFAM" id="SSF51735">
    <property type="entry name" value="NAD(P)-binding Rossmann-fold domains"/>
    <property type="match status" value="1"/>
</dbReference>
<dbReference type="PRINTS" id="PR00072">
    <property type="entry name" value="MALOXRDTASE"/>
</dbReference>
<dbReference type="GO" id="GO:0051287">
    <property type="term" value="F:NAD binding"/>
    <property type="evidence" value="ECO:0007669"/>
    <property type="project" value="InterPro"/>
</dbReference>
<protein>
    <recommendedName>
        <fullName evidence="8">Malic enzyme</fullName>
    </recommendedName>
</protein>
<dbReference type="InterPro" id="IPR012301">
    <property type="entry name" value="Malic_N_dom"/>
</dbReference>
<dbReference type="Gene3D" id="3.40.50.10380">
    <property type="entry name" value="Malic enzyme, N-terminal domain"/>
    <property type="match status" value="1"/>
</dbReference>
<dbReference type="Pfam" id="PF00390">
    <property type="entry name" value="malic"/>
    <property type="match status" value="1"/>
</dbReference>
<feature type="domain" description="Malic enzyme N-terminal" evidence="10">
    <location>
        <begin position="119"/>
        <end position="300"/>
    </location>
</feature>
<evidence type="ECO:0000256" key="8">
    <source>
        <dbReference type="RuleBase" id="RU003426"/>
    </source>
</evidence>
<dbReference type="SMART" id="SM01274">
    <property type="entry name" value="malic"/>
    <property type="match status" value="1"/>
</dbReference>
<feature type="active site" description="Proton acceptor" evidence="5">
    <location>
        <position position="213"/>
    </location>
</feature>
<dbReference type="FunFam" id="3.40.50.720:FF:000060">
    <property type="entry name" value="Malic enzyme"/>
    <property type="match status" value="1"/>
</dbReference>
<keyword evidence="3 7" id="KW-0479">Metal-binding</keyword>
<dbReference type="AlphaFoldDB" id="A0A2H1V9T4"/>
<organism evidence="11">
    <name type="scientific">Spodoptera frugiperda</name>
    <name type="common">Fall armyworm</name>
    <dbReference type="NCBI Taxonomy" id="7108"/>
    <lineage>
        <taxon>Eukaryota</taxon>
        <taxon>Metazoa</taxon>
        <taxon>Ecdysozoa</taxon>
        <taxon>Arthropoda</taxon>
        <taxon>Hexapoda</taxon>
        <taxon>Insecta</taxon>
        <taxon>Pterygota</taxon>
        <taxon>Neoptera</taxon>
        <taxon>Endopterygota</taxon>
        <taxon>Lepidoptera</taxon>
        <taxon>Glossata</taxon>
        <taxon>Ditrysia</taxon>
        <taxon>Noctuoidea</taxon>
        <taxon>Noctuidae</taxon>
        <taxon>Amphipyrinae</taxon>
        <taxon>Spodoptera</taxon>
    </lineage>
</organism>
<dbReference type="InterPro" id="IPR012302">
    <property type="entry name" value="Malic_NAD-bd"/>
</dbReference>
<evidence type="ECO:0000256" key="3">
    <source>
        <dbReference type="ARBA" id="ARBA00022723"/>
    </source>
</evidence>
<accession>A0A2H1V9T4</accession>
<evidence type="ECO:0000259" key="10">
    <source>
        <dbReference type="SMART" id="SM01274"/>
    </source>
</evidence>
<evidence type="ECO:0000256" key="4">
    <source>
        <dbReference type="ARBA" id="ARBA00023002"/>
    </source>
</evidence>
<sequence>MLTYKVLRNLSNIRGAPLSRLINIKQIYNINQLRPITFKHRVVDDDTVCPNLMRGIDYTRIPHFNKGLAFTMEERQVLGIQGLLAANVKTQEEQLAICTYSVDRYKNPLNKYLYLSELLDTNEKLFYKLLGSNIEKYLPLVYTPTVGLACQRFGLVYRRPRGLFITIHDKGRIHKILRNWPEKNVRAICVTDGERILGLGDLGAYGMGIPVGKLCLYTALAGVPPAHCLPITLDVGTNNPLLLEDPLYIGLRKERVTGKRYDEFIQEFMEACTRVYSQNVLIQFEDFAIHNAGRLLNEYKASYCTFNDDIQGTASVIVAGMFAACRITKKKFQDNIYLFLGAGSAGVGIANLICDAMVEEGISRAEAISKIYMFDVDGLLSTRRPGGVPPHAIKYGRNIEATQDFEGFVKTIKATCLIGVSTVGGAFTPPILQQMARNAERPQIYALSNPTLKAECTPQQAYDYTEGRCIYASGSPFPPVNYKNRQYITGQGNNSYIFPGVALGTLLCYSHHVPDTMFLTAAKTLARNVSQRDLDVGRIYPPLNNIRELSCKIAEAIIERAYCLNLAGKYPKPKDLAQFVRDNVYDTKYSSYLPDLYSYPEEGAEIKVKTISDMVAAFKVKNKSTLKQAQDYMKTS</sequence>
<keyword evidence="4 8" id="KW-0560">Oxidoreductase</keyword>
<dbReference type="PANTHER" id="PTHR23406:SF90">
    <property type="entry name" value="MALIC ENZYME-RELATED"/>
    <property type="match status" value="1"/>
</dbReference>
<comment type="cofactor">
    <cofactor evidence="1">
        <name>Mn(2+)</name>
        <dbReference type="ChEBI" id="CHEBI:29035"/>
    </cofactor>
</comment>
<reference evidence="11" key="1">
    <citation type="submission" date="2016-07" db="EMBL/GenBank/DDBJ databases">
        <authorList>
            <person name="Bretaudeau A."/>
        </authorList>
    </citation>
    <scope>NUCLEOTIDE SEQUENCE</scope>
    <source>
        <strain evidence="11">Rice</strain>
        <tissue evidence="11">Whole body</tissue>
    </source>
</reference>
<dbReference type="InterPro" id="IPR036291">
    <property type="entry name" value="NAD(P)-bd_dom_sf"/>
</dbReference>
<dbReference type="GO" id="GO:0004473">
    <property type="term" value="F:malate dehydrogenase (decarboxylating) (NADP+) activity"/>
    <property type="evidence" value="ECO:0007669"/>
    <property type="project" value="TreeGrafter"/>
</dbReference>
<dbReference type="NCBIfam" id="NF010052">
    <property type="entry name" value="PRK13529.1"/>
    <property type="match status" value="1"/>
</dbReference>
<proteinExistence type="inferred from homology"/>
<dbReference type="GO" id="GO:0046872">
    <property type="term" value="F:metal ion binding"/>
    <property type="evidence" value="ECO:0007669"/>
    <property type="project" value="UniProtKB-KW"/>
</dbReference>
<dbReference type="Gene3D" id="3.40.50.720">
    <property type="entry name" value="NAD(P)-binding Rossmann-like Domain"/>
    <property type="match status" value="1"/>
</dbReference>
<evidence type="ECO:0000256" key="6">
    <source>
        <dbReference type="PIRSR" id="PIRSR000106-2"/>
    </source>
</evidence>
<dbReference type="FunFam" id="3.40.50.10380:FF:000004">
    <property type="entry name" value="Malic enzyme"/>
    <property type="match status" value="1"/>
</dbReference>
<comment type="cofactor">
    <cofactor evidence="7">
        <name>Mg(2+)</name>
        <dbReference type="ChEBI" id="CHEBI:18420"/>
    </cofactor>
    <cofactor evidence="7">
        <name>Mn(2+)</name>
        <dbReference type="ChEBI" id="CHEBI:29035"/>
    </cofactor>
    <text evidence="7">Divalent metal cations. Prefers magnesium or manganese.</text>
</comment>
<evidence type="ECO:0000256" key="5">
    <source>
        <dbReference type="PIRSR" id="PIRSR000106-1"/>
    </source>
</evidence>
<dbReference type="PIRSF" id="PIRSF000106">
    <property type="entry name" value="ME"/>
    <property type="match status" value="1"/>
</dbReference>
<evidence type="ECO:0000256" key="2">
    <source>
        <dbReference type="ARBA" id="ARBA00008785"/>
    </source>
</evidence>
<dbReference type="PANTHER" id="PTHR23406">
    <property type="entry name" value="MALIC ENZYME-RELATED"/>
    <property type="match status" value="1"/>
</dbReference>
<dbReference type="GO" id="GO:0006108">
    <property type="term" value="P:malate metabolic process"/>
    <property type="evidence" value="ECO:0007669"/>
    <property type="project" value="TreeGrafter"/>
</dbReference>
<dbReference type="GO" id="GO:0005739">
    <property type="term" value="C:mitochondrion"/>
    <property type="evidence" value="ECO:0007669"/>
    <property type="project" value="TreeGrafter"/>
</dbReference>
<feature type="binding site" evidence="7">
    <location>
        <position position="309"/>
    </location>
    <ligand>
        <name>a divalent metal cation</name>
        <dbReference type="ChEBI" id="CHEBI:60240"/>
    </ligand>
</feature>
<feature type="active site" description="Proton donor" evidence="5">
    <location>
        <position position="142"/>
    </location>
</feature>
<feature type="binding site" evidence="6">
    <location>
        <position position="493"/>
    </location>
    <ligand>
        <name>(S)-malate</name>
        <dbReference type="ChEBI" id="CHEBI:15589"/>
    </ligand>
</feature>
<feature type="binding site" evidence="6">
    <location>
        <position position="449"/>
    </location>
    <ligand>
        <name>(S)-malate</name>
        <dbReference type="ChEBI" id="CHEBI:15589"/>
    </ligand>
</feature>
<dbReference type="SMART" id="SM00919">
    <property type="entry name" value="Malic_M"/>
    <property type="match status" value="1"/>
</dbReference>
<dbReference type="SUPFAM" id="SSF53223">
    <property type="entry name" value="Aminoacid dehydrogenase-like, N-terminal domain"/>
    <property type="match status" value="1"/>
</dbReference>
<evidence type="ECO:0000256" key="7">
    <source>
        <dbReference type="PIRSR" id="PIRSR000106-3"/>
    </source>
</evidence>
<dbReference type="InterPro" id="IPR015884">
    <property type="entry name" value="Malic_enzyme_CS"/>
</dbReference>
<dbReference type="InterPro" id="IPR001891">
    <property type="entry name" value="Malic_OxRdtase"/>
</dbReference>
<dbReference type="InterPro" id="IPR037062">
    <property type="entry name" value="Malic_N_dom_sf"/>
</dbReference>
<dbReference type="CDD" id="cd05312">
    <property type="entry name" value="NAD_bind_1_malic_enz"/>
    <property type="match status" value="1"/>
</dbReference>
<evidence type="ECO:0000256" key="1">
    <source>
        <dbReference type="ARBA" id="ARBA00001936"/>
    </source>
</evidence>
<feature type="binding site" evidence="6">
    <location>
        <position position="195"/>
    </location>
    <ligand>
        <name>(S)-malate</name>
        <dbReference type="ChEBI" id="CHEBI:15589"/>
    </ligand>
</feature>
<feature type="domain" description="Malic enzyme NAD-binding" evidence="9">
    <location>
        <begin position="310"/>
        <end position="562"/>
    </location>
</feature>
<dbReference type="EMBL" id="ODYU01001426">
    <property type="protein sequence ID" value="SOQ37595.1"/>
    <property type="molecule type" value="Genomic_DNA"/>
</dbReference>
<dbReference type="Pfam" id="PF03949">
    <property type="entry name" value="Malic_M"/>
    <property type="match status" value="1"/>
</dbReference>
<comment type="similarity">
    <text evidence="2 8">Belongs to the malic enzymes family.</text>
</comment>
<dbReference type="OrthoDB" id="5365701at2759"/>
<dbReference type="PROSITE" id="PS00331">
    <property type="entry name" value="MALIC_ENZYMES"/>
    <property type="match status" value="1"/>
</dbReference>
<name>A0A2H1V9T4_SPOFR</name>
<gene>
    <name evidence="11" type="ORF">SFRICE_002060</name>
</gene>
<feature type="binding site" evidence="7">
    <location>
        <position position="286"/>
    </location>
    <ligand>
        <name>a divalent metal cation</name>
        <dbReference type="ChEBI" id="CHEBI:60240"/>
    </ligand>
</feature>
<evidence type="ECO:0000259" key="9">
    <source>
        <dbReference type="SMART" id="SM00919"/>
    </source>
</evidence>
<dbReference type="InterPro" id="IPR046346">
    <property type="entry name" value="Aminoacid_DH-like_N_sf"/>
</dbReference>
<evidence type="ECO:0000313" key="11">
    <source>
        <dbReference type="EMBL" id="SOQ37595.1"/>
    </source>
</evidence>